<evidence type="ECO:0000313" key="2">
    <source>
        <dbReference type="Proteomes" id="UP000266615"/>
    </source>
</evidence>
<proteinExistence type="predicted"/>
<organism evidence="1 2">
    <name type="scientific">Nesterenkonia natronophila</name>
    <dbReference type="NCBI Taxonomy" id="2174932"/>
    <lineage>
        <taxon>Bacteria</taxon>
        <taxon>Bacillati</taxon>
        <taxon>Actinomycetota</taxon>
        <taxon>Actinomycetes</taxon>
        <taxon>Micrococcales</taxon>
        <taxon>Micrococcaceae</taxon>
        <taxon>Nesterenkonia</taxon>
    </lineage>
</organism>
<reference evidence="1 2" key="1">
    <citation type="submission" date="2018-09" db="EMBL/GenBank/DDBJ databases">
        <title>Nesterenkonia natronophila sp. nov., an alkaliphilic actinobacteriume isolated from a soda lake, and emended description of the genus Nesterenkonia.</title>
        <authorList>
            <person name="Menes R.J."/>
            <person name="Iriarte A."/>
        </authorList>
    </citation>
    <scope>NUCLEOTIDE SEQUENCE [LARGE SCALE GENOMIC DNA]</scope>
    <source>
        <strain evidence="1 2">M8</strain>
    </source>
</reference>
<dbReference type="AlphaFoldDB" id="A0A3A4F252"/>
<dbReference type="Proteomes" id="UP000266615">
    <property type="component" value="Unassembled WGS sequence"/>
</dbReference>
<keyword evidence="2" id="KW-1185">Reference proteome</keyword>
<dbReference type="RefSeq" id="WP_119902922.1">
    <property type="nucleotide sequence ID" value="NZ_QYZP01000002.1"/>
</dbReference>
<gene>
    <name evidence="1" type="ORF">D3250_08660</name>
</gene>
<sequence>MFGYLAANVLACDDQTEVIELTEAVEVRTGESRLGHVEVFQMGGVVTPIFEGSPHPTAYRRARLPAPAPAGEDDVGVIEAFKPGGSAAVQRTP</sequence>
<evidence type="ECO:0000313" key="1">
    <source>
        <dbReference type="EMBL" id="RJN32133.1"/>
    </source>
</evidence>
<dbReference type="EMBL" id="QYZP01000002">
    <property type="protein sequence ID" value="RJN32133.1"/>
    <property type="molecule type" value="Genomic_DNA"/>
</dbReference>
<comment type="caution">
    <text evidence="1">The sequence shown here is derived from an EMBL/GenBank/DDBJ whole genome shotgun (WGS) entry which is preliminary data.</text>
</comment>
<name>A0A3A4F252_9MICC</name>
<accession>A0A3A4F252</accession>
<protein>
    <submittedName>
        <fullName evidence="1">Uncharacterized protein</fullName>
    </submittedName>
</protein>